<dbReference type="InterPro" id="IPR016024">
    <property type="entry name" value="ARM-type_fold"/>
</dbReference>
<feature type="compositionally biased region" description="Basic and acidic residues" evidence="7">
    <location>
        <begin position="1362"/>
        <end position="1371"/>
    </location>
</feature>
<comment type="subcellular location">
    <subcellularLocation>
        <location evidence="2">Chromosome</location>
        <location evidence="2">Telomere</location>
    </subcellularLocation>
    <subcellularLocation>
        <location evidence="1">Nucleus</location>
    </subcellularLocation>
</comment>
<dbReference type="EMBL" id="JAGPXC010000002">
    <property type="protein sequence ID" value="KAH6657287.1"/>
    <property type="molecule type" value="Genomic_DNA"/>
</dbReference>
<dbReference type="InterPro" id="IPR022031">
    <property type="entry name" value="Rif1_N"/>
</dbReference>
<feature type="compositionally biased region" description="Low complexity" evidence="7">
    <location>
        <begin position="1460"/>
        <end position="1475"/>
    </location>
</feature>
<keyword evidence="3" id="KW-0158">Chromosome</keyword>
<evidence type="ECO:0000256" key="6">
    <source>
        <dbReference type="ARBA" id="ARBA00023306"/>
    </source>
</evidence>
<organism evidence="9 10">
    <name type="scientific">Truncatella angustata</name>
    <dbReference type="NCBI Taxonomy" id="152316"/>
    <lineage>
        <taxon>Eukaryota</taxon>
        <taxon>Fungi</taxon>
        <taxon>Dikarya</taxon>
        <taxon>Ascomycota</taxon>
        <taxon>Pezizomycotina</taxon>
        <taxon>Sordariomycetes</taxon>
        <taxon>Xylariomycetidae</taxon>
        <taxon>Amphisphaeriales</taxon>
        <taxon>Sporocadaceae</taxon>
        <taxon>Truncatella</taxon>
    </lineage>
</organism>
<dbReference type="GeneID" id="70130911"/>
<dbReference type="PANTHER" id="PTHR22928">
    <property type="entry name" value="TELOMERE-ASSOCIATED PROTEIN RIF1"/>
    <property type="match status" value="1"/>
</dbReference>
<protein>
    <submittedName>
        <fullName evidence="9">Rap1-interacting factor 1 N terminal-domain-containing protein</fullName>
    </submittedName>
</protein>
<dbReference type="GO" id="GO:0000723">
    <property type="term" value="P:telomere maintenance"/>
    <property type="evidence" value="ECO:0007669"/>
    <property type="project" value="TreeGrafter"/>
</dbReference>
<dbReference type="OrthoDB" id="5399929at2759"/>
<dbReference type="SUPFAM" id="SSF48371">
    <property type="entry name" value="ARM repeat"/>
    <property type="match status" value="1"/>
</dbReference>
<name>A0A9P8ZZI4_9PEZI</name>
<feature type="compositionally biased region" description="Polar residues" evidence="7">
    <location>
        <begin position="1635"/>
        <end position="1644"/>
    </location>
</feature>
<feature type="region of interest" description="Disordered" evidence="7">
    <location>
        <begin position="1339"/>
        <end position="1609"/>
    </location>
</feature>
<evidence type="ECO:0000256" key="3">
    <source>
        <dbReference type="ARBA" id="ARBA00022454"/>
    </source>
</evidence>
<dbReference type="PANTHER" id="PTHR22928:SF3">
    <property type="entry name" value="TELOMERE-ASSOCIATED PROTEIN RIF1"/>
    <property type="match status" value="1"/>
</dbReference>
<feature type="compositionally biased region" description="Basic and acidic residues" evidence="7">
    <location>
        <begin position="1476"/>
        <end position="1491"/>
    </location>
</feature>
<comment type="caution">
    <text evidence="9">The sequence shown here is derived from an EMBL/GenBank/DDBJ whole genome shotgun (WGS) entry which is preliminary data.</text>
</comment>
<evidence type="ECO:0000313" key="9">
    <source>
        <dbReference type="EMBL" id="KAH6657287.1"/>
    </source>
</evidence>
<feature type="compositionally biased region" description="Low complexity" evidence="7">
    <location>
        <begin position="50"/>
        <end position="59"/>
    </location>
</feature>
<feature type="region of interest" description="Disordered" evidence="7">
    <location>
        <begin position="1243"/>
        <end position="1287"/>
    </location>
</feature>
<feature type="compositionally biased region" description="Low complexity" evidence="7">
    <location>
        <begin position="94"/>
        <end position="106"/>
    </location>
</feature>
<evidence type="ECO:0000256" key="7">
    <source>
        <dbReference type="SAM" id="MobiDB-lite"/>
    </source>
</evidence>
<reference evidence="9" key="1">
    <citation type="journal article" date="2021" name="Nat. Commun.">
        <title>Genetic determinants of endophytism in the Arabidopsis root mycobiome.</title>
        <authorList>
            <person name="Mesny F."/>
            <person name="Miyauchi S."/>
            <person name="Thiergart T."/>
            <person name="Pickel B."/>
            <person name="Atanasova L."/>
            <person name="Karlsson M."/>
            <person name="Huettel B."/>
            <person name="Barry K.W."/>
            <person name="Haridas S."/>
            <person name="Chen C."/>
            <person name="Bauer D."/>
            <person name="Andreopoulos W."/>
            <person name="Pangilinan J."/>
            <person name="LaButti K."/>
            <person name="Riley R."/>
            <person name="Lipzen A."/>
            <person name="Clum A."/>
            <person name="Drula E."/>
            <person name="Henrissat B."/>
            <person name="Kohler A."/>
            <person name="Grigoriev I.V."/>
            <person name="Martin F.M."/>
            <person name="Hacquard S."/>
        </authorList>
    </citation>
    <scope>NUCLEOTIDE SEQUENCE</scope>
    <source>
        <strain evidence="9">MPI-SDFR-AT-0073</strain>
    </source>
</reference>
<feature type="region of interest" description="Disordered" evidence="7">
    <location>
        <begin position="1"/>
        <end position="106"/>
    </location>
</feature>
<dbReference type="Proteomes" id="UP000758603">
    <property type="component" value="Unassembled WGS sequence"/>
</dbReference>
<feature type="compositionally biased region" description="Polar residues" evidence="7">
    <location>
        <begin position="1339"/>
        <end position="1354"/>
    </location>
</feature>
<evidence type="ECO:0000313" key="10">
    <source>
        <dbReference type="Proteomes" id="UP000758603"/>
    </source>
</evidence>
<dbReference type="GO" id="GO:0005634">
    <property type="term" value="C:nucleus"/>
    <property type="evidence" value="ECO:0007669"/>
    <property type="project" value="UniProtKB-SubCell"/>
</dbReference>
<feature type="compositionally biased region" description="Acidic residues" evidence="7">
    <location>
        <begin position="1387"/>
        <end position="1399"/>
    </location>
</feature>
<feature type="compositionally biased region" description="Basic and acidic residues" evidence="7">
    <location>
        <begin position="22"/>
        <end position="31"/>
    </location>
</feature>
<proteinExistence type="predicted"/>
<keyword evidence="6" id="KW-0131">Cell cycle</keyword>
<dbReference type="GO" id="GO:0140445">
    <property type="term" value="C:chromosome, telomeric repeat region"/>
    <property type="evidence" value="ECO:0007669"/>
    <property type="project" value="TreeGrafter"/>
</dbReference>
<feature type="region of interest" description="Disordered" evidence="7">
    <location>
        <begin position="1129"/>
        <end position="1195"/>
    </location>
</feature>
<dbReference type="RefSeq" id="XP_045961521.1">
    <property type="nucleotide sequence ID" value="XM_046102019.1"/>
</dbReference>
<keyword evidence="4" id="KW-0779">Telomere</keyword>
<gene>
    <name evidence="9" type="ORF">BKA67DRAFT_554842</name>
</gene>
<evidence type="ECO:0000256" key="1">
    <source>
        <dbReference type="ARBA" id="ARBA00004123"/>
    </source>
</evidence>
<feature type="region of interest" description="Disordered" evidence="7">
    <location>
        <begin position="1631"/>
        <end position="1660"/>
    </location>
</feature>
<keyword evidence="5" id="KW-0539">Nucleus</keyword>
<evidence type="ECO:0000256" key="4">
    <source>
        <dbReference type="ARBA" id="ARBA00022895"/>
    </source>
</evidence>
<accession>A0A9P8ZZI4</accession>
<feature type="compositionally biased region" description="Polar residues" evidence="7">
    <location>
        <begin position="1651"/>
        <end position="1660"/>
    </location>
</feature>
<evidence type="ECO:0000256" key="2">
    <source>
        <dbReference type="ARBA" id="ARBA00004574"/>
    </source>
</evidence>
<feature type="compositionally biased region" description="Basic and acidic residues" evidence="7">
    <location>
        <begin position="1429"/>
        <end position="1438"/>
    </location>
</feature>
<evidence type="ECO:0000256" key="5">
    <source>
        <dbReference type="ARBA" id="ARBA00023242"/>
    </source>
</evidence>
<feature type="compositionally biased region" description="Basic and acidic residues" evidence="7">
    <location>
        <begin position="1499"/>
        <end position="1525"/>
    </location>
</feature>
<dbReference type="Pfam" id="PF12231">
    <property type="entry name" value="Rif1_N"/>
    <property type="match status" value="1"/>
</dbReference>
<evidence type="ECO:0000259" key="8">
    <source>
        <dbReference type="Pfam" id="PF12231"/>
    </source>
</evidence>
<sequence length="1796" mass="199355">MVSEAVVTSGLETLPPRPPTPPREKSLEVEKQNQLLSRPSLDPRRSLHTPPDYSPYSSDLSNPTSRRTRKKVGFSSQAEYRDAPTYLKGARKQPTPASVPAAASSTANLPRPLKSILKPSPPAVLNPLDPSAGTDEATRHANIVTMLESTTKQLAGTDRASKLDAYSVLVRALKASNNLPDRIALQAKMSLFTQFIQRDVTSVSDETGELDSSLSNHASALLITFLNFPAIASSISNEFGVFIMDHCIRSFENAAVPKDVVRHLMQIVASQDFPAKVMSADRVGRLVSSLHRIEEHLKGKSIIMSRILIYRKLIKQSKPHMITHADWLLDLFTDMLSSMKEIRATAIALGLEASFTIAKDKHLSKRVMEILELTVDDTKYIQYYVGRLKAMSKSKDVNDSSVVPQIWSVILLLLRCPVTKWDFFGPWLEVIQVCFNKVDLQTKSEAFYAWNRLVYCIQLHDPSFSKVIATIRQPYESQLKRKKLSDELRRVVLGSLCNLYYYTFKPNTSEDQISNFWDSCIPQLINPMVSPELLSKTPDATPSLWQNQIPQATQVLTALFNSTTPRIWKEDRIADSPLVKADELPALDPKWVRRNASKVFSVVGPLLTKTYLDLADEGSATAKLWKTLVGSVAVAASKEVKVSTDTAVFMAHTLTFLFRLWSQGLAREKEGEETSQRFYKATHAFISTLVSSLGPLPFTEKQLSMGTQNTFVPVATPSHRPGKNQGVTRTPLHHLFSILSSLPPNTKDDDDLANLVQSMLAPFLVSRSHKAKIDLAYELMHSLPMDTISPSGPWVAISNILSESLQSSQTSFSSSSSTSQPPIGHGYREIINHLEKGARSTPGLPWTKWQSLFQILVTRASNETGEAGCALAVIEPLSKSVLDILANSLESSNTMNLFRFGTYIISVAKQPRDRQAVEAARRRLWGTSISGPRSASFDIYDNLYKLINHLLTVSYQRYSEFETEGIVVPLLTEVAGFLSRCNQLLVLKTLVSLQDSIGFWIQDKEARYNNHQSAHVSEAVKLLWTRICNIFIEADNLEQVQLDTIEPLLCSAFESRHRQIVSTVTVMWNRAFEQADEVQYPERLKAVLLSLHPYVDIVLPGFDFANVKVTGQEPVFINSQDDLEAAAPAIKTVSKASPPADRRSSSRRSRSNTPRNVKPSVPTSSQQKLELTPRVSRLKSARRSATPRLKHNDSQIQFAAIASSSPLHTSDESQILTERQREVREKQHDNAALFSELRSSVKKGSTELHSSKKASSPDISLPEKAVTPKSHRSFEDYVSSTPTPRRGQAVLVDDNDHEMTDDIPSSPPDPRRYPLVPEINKPLSSSSSVLDEWQFTSSPISGSPLHNRSSTSNEADVGSLHQVRDLPDRDAATNGINEESRRRLIGDENEQGGIEDEADGVLMGKEDSNDVLPPVALRSTTPPKALKLKPQETPKSDNEVFVDALTSPNPRTPRDRRALARASQLASTQLSQASQPKDRSFDASDVDERSLLRLVVELDSQKCDPRPSDATRVDAELDEHDRSSQDRGGSPSLDCIAVNMKSNKSNRKTKKSKSGEPLPIMPPTPVEADLPQETDQIPKKKRKRGGGKTQESGNKKRRHSRELEIDIEPGSQLLPINDIASLELSERIGGERPTSFLQESSDQSRYLDGSSPISDTLDSADNSMDELEAVNMQIVQEASQNTQDEMSIVEPLAAPVRTDDSQRMAPGADITMEEVHAMDSARAGQESSPGVHIAEGEATVASQPESITRQKIMDSLRGSLALLRTSALSRDDVNEVEDMFMDLKRELYNAEFRGRK</sequence>
<keyword evidence="10" id="KW-1185">Reference proteome</keyword>
<feature type="domain" description="Telomere-associated protein Rif1 N-terminal" evidence="8">
    <location>
        <begin position="154"/>
        <end position="520"/>
    </location>
</feature>